<dbReference type="Proteomes" id="UP000265800">
    <property type="component" value="Unassembled WGS sequence"/>
</dbReference>
<proteinExistence type="predicted"/>
<gene>
    <name evidence="1" type="ORF">Mlute_00059</name>
</gene>
<dbReference type="EMBL" id="QWKZ01000001">
    <property type="protein sequence ID" value="RIH90137.1"/>
    <property type="molecule type" value="Genomic_DNA"/>
</dbReference>
<reference evidence="1 2" key="1">
    <citation type="submission" date="2018-08" db="EMBL/GenBank/DDBJ databases">
        <title>Meiothermus luteus KCTC 52599 genome sequencing project.</title>
        <authorList>
            <person name="Da Costa M.S."/>
            <person name="Albuquerque L."/>
            <person name="Raposo P."/>
            <person name="Froufe H.J.C."/>
            <person name="Barroso C.S."/>
            <person name="Egas C."/>
        </authorList>
    </citation>
    <scope>NUCLEOTIDE SEQUENCE [LARGE SCALE GENOMIC DNA]</scope>
    <source>
        <strain evidence="1 2">KCTC 52599</strain>
    </source>
</reference>
<keyword evidence="2" id="KW-1185">Reference proteome</keyword>
<comment type="caution">
    <text evidence="1">The sequence shown here is derived from an EMBL/GenBank/DDBJ whole genome shotgun (WGS) entry which is preliminary data.</text>
</comment>
<dbReference type="AlphaFoldDB" id="A0A399F029"/>
<sequence>MLGLLGVLGDELTQVTRGLYGKRKNLLAWASLTALKEGLERAVLEATNEEAGDRRLYATARGFADELLLERPSRPEELLRLQRALDKAIARAMRP</sequence>
<protein>
    <submittedName>
        <fullName evidence="1">Uncharacterized protein</fullName>
    </submittedName>
</protein>
<evidence type="ECO:0000313" key="2">
    <source>
        <dbReference type="Proteomes" id="UP000265800"/>
    </source>
</evidence>
<accession>A0A399F029</accession>
<organism evidence="1 2">
    <name type="scientific">Meiothermus luteus</name>
    <dbReference type="NCBI Taxonomy" id="2026184"/>
    <lineage>
        <taxon>Bacteria</taxon>
        <taxon>Thermotogati</taxon>
        <taxon>Deinococcota</taxon>
        <taxon>Deinococci</taxon>
        <taxon>Thermales</taxon>
        <taxon>Thermaceae</taxon>
        <taxon>Meiothermus</taxon>
    </lineage>
</organism>
<evidence type="ECO:0000313" key="1">
    <source>
        <dbReference type="EMBL" id="RIH90137.1"/>
    </source>
</evidence>
<name>A0A399F029_9DEIN</name>